<organism evidence="3 4">
    <name type="scientific">Strongylocentrotus purpuratus</name>
    <name type="common">Purple sea urchin</name>
    <dbReference type="NCBI Taxonomy" id="7668"/>
    <lineage>
        <taxon>Eukaryota</taxon>
        <taxon>Metazoa</taxon>
        <taxon>Echinodermata</taxon>
        <taxon>Eleutherozoa</taxon>
        <taxon>Echinozoa</taxon>
        <taxon>Echinoidea</taxon>
        <taxon>Euechinoidea</taxon>
        <taxon>Echinacea</taxon>
        <taxon>Camarodonta</taxon>
        <taxon>Echinidea</taxon>
        <taxon>Strongylocentrotidae</taxon>
        <taxon>Strongylocentrotus</taxon>
    </lineage>
</organism>
<feature type="region of interest" description="Disordered" evidence="1">
    <location>
        <begin position="1"/>
        <end position="32"/>
    </location>
</feature>
<dbReference type="AlphaFoldDB" id="A0A7M7PQD6"/>
<dbReference type="SUPFAM" id="SSF52047">
    <property type="entry name" value="RNI-like"/>
    <property type="match status" value="1"/>
</dbReference>
<dbReference type="Pfam" id="PF00646">
    <property type="entry name" value="F-box"/>
    <property type="match status" value="1"/>
</dbReference>
<dbReference type="InterPro" id="IPR042354">
    <property type="entry name" value="FBX38"/>
</dbReference>
<dbReference type="InterPro" id="IPR001810">
    <property type="entry name" value="F-box_dom"/>
</dbReference>
<feature type="region of interest" description="Disordered" evidence="1">
    <location>
        <begin position="545"/>
        <end position="659"/>
    </location>
</feature>
<dbReference type="GO" id="GO:0031146">
    <property type="term" value="P:SCF-dependent proteasomal ubiquitin-dependent protein catabolic process"/>
    <property type="evidence" value="ECO:0000318"/>
    <property type="project" value="GO_Central"/>
</dbReference>
<dbReference type="EnsemblMetazoa" id="XM_030997883">
    <property type="protein sequence ID" value="XP_030853743"/>
    <property type="gene ID" value="LOC587881"/>
</dbReference>
<dbReference type="GeneID" id="587881"/>
<evidence type="ECO:0000256" key="1">
    <source>
        <dbReference type="SAM" id="MobiDB-lite"/>
    </source>
</evidence>
<dbReference type="InterPro" id="IPR036047">
    <property type="entry name" value="F-box-like_dom_sf"/>
</dbReference>
<dbReference type="PANTHER" id="PTHR14753">
    <property type="entry name" value="F-BOX ONLY PROTEIN 38"/>
    <property type="match status" value="1"/>
</dbReference>
<evidence type="ECO:0000313" key="4">
    <source>
        <dbReference type="Proteomes" id="UP000007110"/>
    </source>
</evidence>
<feature type="compositionally biased region" description="Polar residues" evidence="1">
    <location>
        <begin position="719"/>
        <end position="738"/>
    </location>
</feature>
<dbReference type="GO" id="GO:0070936">
    <property type="term" value="P:protein K48-linked ubiquitination"/>
    <property type="evidence" value="ECO:0000318"/>
    <property type="project" value="GO_Central"/>
</dbReference>
<evidence type="ECO:0000313" key="3">
    <source>
        <dbReference type="EnsemblMetazoa" id="XP_030853743"/>
    </source>
</evidence>
<proteinExistence type="predicted"/>
<feature type="compositionally biased region" description="Polar residues" evidence="1">
    <location>
        <begin position="783"/>
        <end position="793"/>
    </location>
</feature>
<feature type="region of interest" description="Disordered" evidence="1">
    <location>
        <begin position="706"/>
        <end position="814"/>
    </location>
</feature>
<dbReference type="InterPro" id="IPR032675">
    <property type="entry name" value="LRR_dom_sf"/>
</dbReference>
<reference evidence="3" key="2">
    <citation type="submission" date="2021-01" db="UniProtKB">
        <authorList>
            <consortium name="EnsemblMetazoa"/>
        </authorList>
    </citation>
    <scope>IDENTIFICATION</scope>
</reference>
<dbReference type="Proteomes" id="UP000007110">
    <property type="component" value="Unassembled WGS sequence"/>
</dbReference>
<reference evidence="4" key="1">
    <citation type="submission" date="2015-02" db="EMBL/GenBank/DDBJ databases">
        <title>Genome sequencing for Strongylocentrotus purpuratus.</title>
        <authorList>
            <person name="Murali S."/>
            <person name="Liu Y."/>
            <person name="Vee V."/>
            <person name="English A."/>
            <person name="Wang M."/>
            <person name="Skinner E."/>
            <person name="Han Y."/>
            <person name="Muzny D.M."/>
            <person name="Worley K.C."/>
            <person name="Gibbs R.A."/>
        </authorList>
    </citation>
    <scope>NUCLEOTIDE SEQUENCE</scope>
</reference>
<dbReference type="KEGG" id="spu:587881"/>
<dbReference type="GO" id="GO:0005634">
    <property type="term" value="C:nucleus"/>
    <property type="evidence" value="ECO:0000318"/>
    <property type="project" value="GO_Central"/>
</dbReference>
<protein>
    <recommendedName>
        <fullName evidence="2">F-box domain-containing protein</fullName>
    </recommendedName>
</protein>
<dbReference type="Gene3D" id="1.20.1280.50">
    <property type="match status" value="1"/>
</dbReference>
<dbReference type="Gene3D" id="3.80.10.10">
    <property type="entry name" value="Ribonuclease Inhibitor"/>
    <property type="match status" value="1"/>
</dbReference>
<dbReference type="GO" id="GO:0005737">
    <property type="term" value="C:cytoplasm"/>
    <property type="evidence" value="ECO:0000318"/>
    <property type="project" value="GO_Central"/>
</dbReference>
<dbReference type="OrthoDB" id="10036898at2759"/>
<feature type="compositionally biased region" description="Low complexity" evidence="1">
    <location>
        <begin position="602"/>
        <end position="623"/>
    </location>
</feature>
<sequence>MPKAKSKSSQKRMKTRMSKGDGAVSSEDRAHQSEEITGEDYISQLSLELLEKIFHYLPLRTIFSCERLNHHFQLAVHSYLKVVKEINLTEHMWHGYVPKGFTLSAFTKILKRCPKLEVIQGLHIYPENAGFHPYLNRSDQMTQGIVKELKRCGNLRQVEISSLDLADSLVDEMPELDLGHFSNRGGCFDADCRPYFTLVPGYHIRKLHLTGVTLPELPETPHVQEVVLEWVELTSSQPFQNFICPGLRSFVMRNCFGPLNALKYVALIDNLARCLNLERLELVRVPFLGGLIQHKVEESAQECTHGFRNLKTVLISGCKNCTEQDLGHLLLAAYKTLESLSLQPCLTRDSLFLALKAIESKFYNVKHLHLGYVDPWSNSGKYSSTDLVSKGLAEINENPALMTDMGMKAMGQVFPNLTALTVYNCPHLRYPRGWLDVEPVDTNWSQLTSLHLHHCHGIQLNDSQSLSHFIEWLPNLEDIHLERMFPKPPKGCSRVGLSAGTGIGVSSALVAMQNPGAQHPPQPQNQAEVQVPDVVAPINQEPLRQQQQGNPDRGPHRQIQDVPPQNVQQVQVQVPERQSHRIQPAMMENPQERPEDHPAGQNNVAPPNASASSSSSSSSNVASLRNSEKASTSMDVFGTSSDSQESKPRSVCKRKHSSISVGVDTDEAEIGIHCDVTFSDSVARESTVDENRTDQRDKVENACRAVQGSATDQAPEFSPSVQSTPPKRNVRDASTSAMSMAGSCPIHGTMMQELSNDDDDDEDDDFSSLPSMPDEGDEAVDGTCQSVGVQVQRDSQSSPPDPSPMMCDQATSTSDPVMEADPVLVFRCDSQSLASATLDDCGISHIDVEDCPNLKSIQGHNLPIFKHLSVSDVHCNLSRVQFEQCPKMQYDSIISELVLSYPPRLTDRFIRFRPMSNASVSEIKGALESRLCTLNHNALLIVDSTTPPQAHHGTAIWDWVHVFSGLNQILLFERDLKEAHRKALHGYNEDGIKLDHMVFEDDKLEVITDLPWMKPLLQSKTWRLGVSPSYGKNRRENIEGMREHLAEPIATAIQEKQKIFPSLFCVYIQTSDQDGTSMYAEFTTDGR</sequence>
<keyword evidence="4" id="KW-1185">Reference proteome</keyword>
<dbReference type="PANTHER" id="PTHR14753:SF3">
    <property type="entry name" value="F-BOX ONLY PROTEIN 38"/>
    <property type="match status" value="1"/>
</dbReference>
<dbReference type="InParanoid" id="A0A7M7PQD6"/>
<accession>A0A7M7PQD6</accession>
<feature type="compositionally biased region" description="Acidic residues" evidence="1">
    <location>
        <begin position="755"/>
        <end position="766"/>
    </location>
</feature>
<feature type="domain" description="F-box" evidence="2">
    <location>
        <begin position="42"/>
        <end position="78"/>
    </location>
</feature>
<dbReference type="CDD" id="cd22107">
    <property type="entry name" value="F-box_FBXO38"/>
    <property type="match status" value="1"/>
</dbReference>
<evidence type="ECO:0000259" key="2">
    <source>
        <dbReference type="Pfam" id="PF00646"/>
    </source>
</evidence>
<feature type="compositionally biased region" description="Polar residues" evidence="1">
    <location>
        <begin position="629"/>
        <end position="643"/>
    </location>
</feature>
<feature type="compositionally biased region" description="Low complexity" evidence="1">
    <location>
        <begin position="560"/>
        <end position="575"/>
    </location>
</feature>
<feature type="compositionally biased region" description="Basic residues" evidence="1">
    <location>
        <begin position="1"/>
        <end position="17"/>
    </location>
</feature>
<name>A0A7M7PQD6_STRPU</name>
<dbReference type="FunCoup" id="A0A7M7PQD6">
    <property type="interactions" value="1365"/>
</dbReference>
<dbReference type="SUPFAM" id="SSF81383">
    <property type="entry name" value="F-box domain"/>
    <property type="match status" value="1"/>
</dbReference>
<dbReference type="RefSeq" id="XP_030853743.1">
    <property type="nucleotide sequence ID" value="XM_030997883.1"/>
</dbReference>
<dbReference type="OMA" id="VEVIWHY"/>